<evidence type="ECO:0000259" key="3">
    <source>
        <dbReference type="Pfam" id="PF00296"/>
    </source>
</evidence>
<reference evidence="4" key="1">
    <citation type="journal article" date="2014" name="Int. J. Syst. Evol. Microbiol.">
        <title>Complete genome sequence of Corynebacterium casei LMG S-19264T (=DSM 44701T), isolated from a smear-ripened cheese.</title>
        <authorList>
            <consortium name="US DOE Joint Genome Institute (JGI-PGF)"/>
            <person name="Walter F."/>
            <person name="Albersmeier A."/>
            <person name="Kalinowski J."/>
            <person name="Ruckert C."/>
        </authorList>
    </citation>
    <scope>NUCLEOTIDE SEQUENCE</scope>
    <source>
        <strain evidence="4">JCM 4637</strain>
    </source>
</reference>
<proteinExistence type="predicted"/>
<organism evidence="4 5">
    <name type="scientific">Streptomyces finlayi</name>
    <dbReference type="NCBI Taxonomy" id="67296"/>
    <lineage>
        <taxon>Bacteria</taxon>
        <taxon>Bacillati</taxon>
        <taxon>Actinomycetota</taxon>
        <taxon>Actinomycetes</taxon>
        <taxon>Kitasatosporales</taxon>
        <taxon>Streptomycetaceae</taxon>
        <taxon>Streptomyces</taxon>
    </lineage>
</organism>
<dbReference type="InterPro" id="IPR036661">
    <property type="entry name" value="Luciferase-like_sf"/>
</dbReference>
<dbReference type="Pfam" id="PF00296">
    <property type="entry name" value="Bac_luciferase"/>
    <property type="match status" value="1"/>
</dbReference>
<reference evidence="4" key="2">
    <citation type="submission" date="2020-09" db="EMBL/GenBank/DDBJ databases">
        <authorList>
            <person name="Sun Q."/>
            <person name="Ohkuma M."/>
        </authorList>
    </citation>
    <scope>NUCLEOTIDE SEQUENCE</scope>
    <source>
        <strain evidence="4">JCM 4637</strain>
    </source>
</reference>
<dbReference type="InterPro" id="IPR050564">
    <property type="entry name" value="F420-G6PD/mer"/>
</dbReference>
<dbReference type="NCBIfam" id="TIGR03557">
    <property type="entry name" value="F420_G6P_family"/>
    <property type="match status" value="1"/>
</dbReference>
<evidence type="ECO:0000313" key="4">
    <source>
        <dbReference type="EMBL" id="GHC97986.1"/>
    </source>
</evidence>
<dbReference type="Gene3D" id="3.20.20.30">
    <property type="entry name" value="Luciferase-like domain"/>
    <property type="match status" value="1"/>
</dbReference>
<dbReference type="GO" id="GO:0016705">
    <property type="term" value="F:oxidoreductase activity, acting on paired donors, with incorporation or reduction of molecular oxygen"/>
    <property type="evidence" value="ECO:0007669"/>
    <property type="project" value="InterPro"/>
</dbReference>
<dbReference type="AlphaFoldDB" id="A0A918WZC1"/>
<dbReference type="PANTHER" id="PTHR43244:SF1">
    <property type="entry name" value="5,10-METHYLENETETRAHYDROMETHANOPTERIN REDUCTASE"/>
    <property type="match status" value="1"/>
</dbReference>
<dbReference type="EMBL" id="BMVC01000007">
    <property type="protein sequence ID" value="GHC97986.1"/>
    <property type="molecule type" value="Genomic_DNA"/>
</dbReference>
<dbReference type="PANTHER" id="PTHR43244">
    <property type="match status" value="1"/>
</dbReference>
<feature type="domain" description="Luciferase-like" evidence="3">
    <location>
        <begin position="62"/>
        <end position="347"/>
    </location>
</feature>
<dbReference type="InterPro" id="IPR019945">
    <property type="entry name" value="F420_G6P_DH-rel"/>
</dbReference>
<evidence type="ECO:0000256" key="2">
    <source>
        <dbReference type="SAM" id="MobiDB-lite"/>
    </source>
</evidence>
<name>A0A918WZC1_9ACTN</name>
<evidence type="ECO:0000313" key="5">
    <source>
        <dbReference type="Proteomes" id="UP000638353"/>
    </source>
</evidence>
<dbReference type="CDD" id="cd01097">
    <property type="entry name" value="Tetrahydromethanopterin_reductase"/>
    <property type="match status" value="1"/>
</dbReference>
<dbReference type="InterPro" id="IPR011251">
    <property type="entry name" value="Luciferase-like_dom"/>
</dbReference>
<evidence type="ECO:0000256" key="1">
    <source>
        <dbReference type="ARBA" id="ARBA00023002"/>
    </source>
</evidence>
<gene>
    <name evidence="4" type="ORF">GCM10010334_40010</name>
</gene>
<sequence length="375" mass="40923">MIGVFPGVLPGYPPSERRSRARGPYVPHTHTTTSTHAYGTRSPRTDGTPTSGRHTLMTAFGYFLSCEEFGPAELVEQARMAEQAGFEALWISDHFHPWNNEQGQSPFVWSVIGALSQAVSLPVQTAVTCPTVRMHPAVVAHAAATAAVQLEGRFRLGVGSGEALNEHIMGGPWPSARVRLEMLEEAIPLIRNLFDGNEVSHEGKHYRLENARLYTVPDEPVPIDVSAFGPKAMSLASRTGDGLITMKPDEGAVTRFRKGGGGAKPVSGGFKVCYGQDRDEAVRTAHRLWATEQLPGEMGQVLPTPRHFEQISTLVTPDTVAANVVCGDDVEAHVGRLRAYSSAGFDRVYVHQIGPDQRGFFDFYRTKVLPQVQEP</sequence>
<dbReference type="SUPFAM" id="SSF51679">
    <property type="entry name" value="Bacterial luciferase-like"/>
    <property type="match status" value="1"/>
</dbReference>
<dbReference type="Proteomes" id="UP000638353">
    <property type="component" value="Unassembled WGS sequence"/>
</dbReference>
<protein>
    <submittedName>
        <fullName evidence="4">LLM class F420-dependent oxidoreductase</fullName>
    </submittedName>
</protein>
<comment type="caution">
    <text evidence="4">The sequence shown here is derived from an EMBL/GenBank/DDBJ whole genome shotgun (WGS) entry which is preliminary data.</text>
</comment>
<feature type="region of interest" description="Disordered" evidence="2">
    <location>
        <begin position="12"/>
        <end position="51"/>
    </location>
</feature>
<keyword evidence="1" id="KW-0560">Oxidoreductase</keyword>
<accession>A0A918WZC1</accession>